<keyword evidence="5" id="KW-0808">Transferase</keyword>
<evidence type="ECO:0000256" key="4">
    <source>
        <dbReference type="SAM" id="MobiDB-lite"/>
    </source>
</evidence>
<keyword evidence="3" id="KW-0472">Membrane</keyword>
<dbReference type="PANTHER" id="PTHR21461:SF69">
    <property type="entry name" value="GLYCOSYLTRANSFERASE FAMILY 92 PROTEIN"/>
    <property type="match status" value="1"/>
</dbReference>
<protein>
    <submittedName>
        <fullName evidence="5">Glycosyl transferase family 2</fullName>
    </submittedName>
</protein>
<reference evidence="5 6" key="1">
    <citation type="submission" date="2018-06" db="EMBL/GenBank/DDBJ databases">
        <title>Genomic Encyclopedia of Archaeal and Bacterial Type Strains, Phase II (KMG-II): from individual species to whole genera.</title>
        <authorList>
            <person name="Goeker M."/>
        </authorList>
    </citation>
    <scope>NUCLEOTIDE SEQUENCE [LARGE SCALE GENOMIC DNA]</scope>
    <source>
        <strain evidence="5 6">DSM 22011</strain>
    </source>
</reference>
<keyword evidence="6" id="KW-1185">Reference proteome</keyword>
<organism evidence="5 6">
    <name type="scientific">Salipiger aestuarii</name>
    <dbReference type="NCBI Taxonomy" id="568098"/>
    <lineage>
        <taxon>Bacteria</taxon>
        <taxon>Pseudomonadati</taxon>
        <taxon>Pseudomonadota</taxon>
        <taxon>Alphaproteobacteria</taxon>
        <taxon>Rhodobacterales</taxon>
        <taxon>Roseobacteraceae</taxon>
        <taxon>Salipiger</taxon>
    </lineage>
</organism>
<feature type="region of interest" description="Disordered" evidence="4">
    <location>
        <begin position="369"/>
        <end position="420"/>
    </location>
</feature>
<dbReference type="GO" id="GO:0016020">
    <property type="term" value="C:membrane"/>
    <property type="evidence" value="ECO:0007669"/>
    <property type="project" value="UniProtKB-SubCell"/>
</dbReference>
<dbReference type="RefSeq" id="WP_111549855.1">
    <property type="nucleotide sequence ID" value="NZ_LIQE01000007.1"/>
</dbReference>
<dbReference type="GO" id="GO:0016757">
    <property type="term" value="F:glycosyltransferase activity"/>
    <property type="evidence" value="ECO:0007669"/>
    <property type="project" value="TreeGrafter"/>
</dbReference>
<dbReference type="Pfam" id="PF13704">
    <property type="entry name" value="Glyco_tranf_2_4"/>
    <property type="match status" value="1"/>
</dbReference>
<sequence>MRIHVHIGPDALAADRLQRVLDAKRDHLRGKGVLYARSVGARNHTRLFMATSGPVDALRFSRGYAAPDRQEALRDEVAAQLAKEVAQARPDVLILSAHQLGTSLTSFREISRLKDILQPISNNIRINAQIDDPARMLVRRYAAQLLEGRTGSLAQELALVSRPDWWQAALETHAAPVPHRGLFPEAQGAVFWLDYNRLCAEWEAVFGPGSVSFHPLDLPRLYGPAATEILREIFDIVPPIGKADSDTAPAAPSAAWLTRCRLMNDALSRLLALREHTLPRQVWRRLLIQIKVQGPEIDPGELACISQRFASGLDGLATRHPALDRARLEPDRPCGDWTEADPTRGFRATQYLMAMDSRIAKAAEKAQTVTDAPPFDPAKLPPQGVAQSAAPGRSPFAPHNRLGDVDETAPAPAYPVIPRPPLPSGSSGRVIVGCMKNEAPYILEWIAYHRAIGFDNFLIYTNGCDDGTTQILSRLDQLGLAVHRGNDDWTGKSPQQHALDASLCEPVMQNADWIAHIDVDEFVNIRCGNGTLDDLFDQCQDATNIAMTWRLFGHGGVTRVLNRPVIDQFVRCAPSYCPKPHTAWGFKTLFRNLGAYEKISCHRPNKLRQGFEDRVKWVNGSGRDMTADALRNGWRNSRKTIGYDLVQLNHYALRSADSFLVKRQRGRALHVDRSIGYNYWVRMDWSGARDVTIRRNLPRLREEMTKLMSDDTLRHWHDHGLAWHRAKAEELRATAEFAQLYRRILSLKLTDAERVARALALDMES</sequence>
<keyword evidence="2" id="KW-0812">Transmembrane</keyword>
<evidence type="ECO:0000313" key="6">
    <source>
        <dbReference type="Proteomes" id="UP000249165"/>
    </source>
</evidence>
<dbReference type="GO" id="GO:0005737">
    <property type="term" value="C:cytoplasm"/>
    <property type="evidence" value="ECO:0007669"/>
    <property type="project" value="TreeGrafter"/>
</dbReference>
<evidence type="ECO:0000256" key="3">
    <source>
        <dbReference type="ARBA" id="ARBA00022989"/>
    </source>
</evidence>
<evidence type="ECO:0000313" key="5">
    <source>
        <dbReference type="EMBL" id="RAK20252.1"/>
    </source>
</evidence>
<keyword evidence="3" id="KW-1133">Transmembrane helix</keyword>
<dbReference type="PANTHER" id="PTHR21461">
    <property type="entry name" value="GLYCOSYLTRANSFERASE FAMILY 92 PROTEIN"/>
    <property type="match status" value="1"/>
</dbReference>
<dbReference type="AlphaFoldDB" id="A0A327YIR4"/>
<dbReference type="OrthoDB" id="4964299at2"/>
<gene>
    <name evidence="5" type="ORF">ATI53_100630</name>
</gene>
<name>A0A327YIR4_9RHOB</name>
<accession>A0A327YIR4</accession>
<proteinExistence type="predicted"/>
<evidence type="ECO:0000256" key="1">
    <source>
        <dbReference type="ARBA" id="ARBA00004167"/>
    </source>
</evidence>
<evidence type="ECO:0000256" key="2">
    <source>
        <dbReference type="ARBA" id="ARBA00022692"/>
    </source>
</evidence>
<dbReference type="EMBL" id="QLMG01000006">
    <property type="protein sequence ID" value="RAK20252.1"/>
    <property type="molecule type" value="Genomic_DNA"/>
</dbReference>
<dbReference type="Proteomes" id="UP000249165">
    <property type="component" value="Unassembled WGS sequence"/>
</dbReference>
<comment type="subcellular location">
    <subcellularLocation>
        <location evidence="1">Membrane</location>
        <topology evidence="1">Single-pass membrane protein</topology>
    </subcellularLocation>
</comment>
<comment type="caution">
    <text evidence="5">The sequence shown here is derived from an EMBL/GenBank/DDBJ whole genome shotgun (WGS) entry which is preliminary data.</text>
</comment>